<dbReference type="EMBL" id="BAABEY010000011">
    <property type="protein sequence ID" value="GAA4434450.1"/>
    <property type="molecule type" value="Genomic_DNA"/>
</dbReference>
<keyword evidence="1" id="KW-1133">Transmembrane helix</keyword>
<keyword evidence="3" id="KW-1185">Reference proteome</keyword>
<comment type="caution">
    <text evidence="2">The sequence shown here is derived from an EMBL/GenBank/DDBJ whole genome shotgun (WGS) entry which is preliminary data.</text>
</comment>
<organism evidence="2 3">
    <name type="scientific">Ravibacter arvi</name>
    <dbReference type="NCBI Taxonomy" id="2051041"/>
    <lineage>
        <taxon>Bacteria</taxon>
        <taxon>Pseudomonadati</taxon>
        <taxon>Bacteroidota</taxon>
        <taxon>Cytophagia</taxon>
        <taxon>Cytophagales</taxon>
        <taxon>Spirosomataceae</taxon>
        <taxon>Ravibacter</taxon>
    </lineage>
</organism>
<gene>
    <name evidence="2" type="ORF">GCM10023091_09430</name>
</gene>
<proteinExistence type="predicted"/>
<evidence type="ECO:0000313" key="2">
    <source>
        <dbReference type="EMBL" id="GAA4434450.1"/>
    </source>
</evidence>
<keyword evidence="1" id="KW-0812">Transmembrane</keyword>
<feature type="transmembrane region" description="Helical" evidence="1">
    <location>
        <begin position="71"/>
        <end position="96"/>
    </location>
</feature>
<feature type="transmembrane region" description="Helical" evidence="1">
    <location>
        <begin position="41"/>
        <end position="59"/>
    </location>
</feature>
<reference evidence="3" key="1">
    <citation type="journal article" date="2019" name="Int. J. Syst. Evol. Microbiol.">
        <title>The Global Catalogue of Microorganisms (GCM) 10K type strain sequencing project: providing services to taxonomists for standard genome sequencing and annotation.</title>
        <authorList>
            <consortium name="The Broad Institute Genomics Platform"/>
            <consortium name="The Broad Institute Genome Sequencing Center for Infectious Disease"/>
            <person name="Wu L."/>
            <person name="Ma J."/>
        </authorList>
    </citation>
    <scope>NUCLEOTIDE SEQUENCE [LARGE SCALE GENOMIC DNA]</scope>
    <source>
        <strain evidence="3">JCM 31920</strain>
    </source>
</reference>
<protein>
    <submittedName>
        <fullName evidence="2">Uncharacterized protein</fullName>
    </submittedName>
</protein>
<name>A0ABP8LRM9_9BACT</name>
<keyword evidence="1" id="KW-0472">Membrane</keyword>
<dbReference type="Proteomes" id="UP001501508">
    <property type="component" value="Unassembled WGS sequence"/>
</dbReference>
<evidence type="ECO:0000313" key="3">
    <source>
        <dbReference type="Proteomes" id="UP001501508"/>
    </source>
</evidence>
<sequence>MKTLNLIFRFYKSFCLATLLPSAFLLYSASPDVLKVFGLAFKFKILSLILVLALVYQYKRSQFYYYRNLGLSRNVILVSVFMLDMMIFLTGAALLAKSNEH</sequence>
<accession>A0ABP8LRM9</accession>
<evidence type="ECO:0000256" key="1">
    <source>
        <dbReference type="SAM" id="Phobius"/>
    </source>
</evidence>